<reference evidence="5 6" key="1">
    <citation type="submission" date="2017-06" db="EMBL/GenBank/DDBJ databases">
        <title>Genome sequencing of cyanobaciteial culture collection at National Institute for Environmental Studies (NIES).</title>
        <authorList>
            <person name="Hirose Y."/>
            <person name="Shimura Y."/>
            <person name="Fujisawa T."/>
            <person name="Nakamura Y."/>
            <person name="Kawachi M."/>
        </authorList>
    </citation>
    <scope>NUCLEOTIDE SEQUENCE [LARGE SCALE GENOMIC DNA]</scope>
    <source>
        <strain evidence="5 6">NIES-37</strain>
    </source>
</reference>
<name>A0A1Z4MWR8_9CYAN</name>
<evidence type="ECO:0000256" key="3">
    <source>
        <dbReference type="ARBA" id="ARBA00023235"/>
    </source>
</evidence>
<evidence type="ECO:0000313" key="5">
    <source>
        <dbReference type="EMBL" id="BAY97917.1"/>
    </source>
</evidence>
<dbReference type="SMART" id="SM00044">
    <property type="entry name" value="CYCc"/>
    <property type="match status" value="1"/>
</dbReference>
<keyword evidence="6" id="KW-1185">Reference proteome</keyword>
<proteinExistence type="predicted"/>
<dbReference type="InterPro" id="IPR029787">
    <property type="entry name" value="Nucleotide_cyclase"/>
</dbReference>
<dbReference type="GO" id="GO:0016857">
    <property type="term" value="F:racemase and epimerase activity, acting on carbohydrates and derivatives"/>
    <property type="evidence" value="ECO:0007669"/>
    <property type="project" value="InterPro"/>
</dbReference>
<dbReference type="SUPFAM" id="SSF52540">
    <property type="entry name" value="P-loop containing nucleoside triphosphate hydrolases"/>
    <property type="match status" value="1"/>
</dbReference>
<dbReference type="CDD" id="cd07302">
    <property type="entry name" value="CHD"/>
    <property type="match status" value="1"/>
</dbReference>
<sequence>MNCPNCLFENPVTAKFCMQCGTRLSQETSLPIKQQLGNQKQEYPQSPQAERRQVSVMFCDLVGSTALSKQIDPEDLREIILAYRQLSAEAIHRNGGRIAQSYGDGLMVFFGYPVAYEDNAQRAIRAGFGIIADMEQLNARLMSEKNIKLDVRIGIHTGRAVLGEMGNDDTHEQMAIIGDTPNIASRIQTVAPVNTVVISAATYKIIQGYFECQSLGYHSLKGVPQPMEVYGAQQEKDVHNRLEAATGCLTPYVGREQELETLLHLWQQVQSGNGQVVLITGEAGIGKSRLVQVFKEQIANDDYVLRECYCSPYYQNSALYPVIDLLERQMHLASKDSPEIKLAKLEQLLHKYECQIELVIPLLAHLLSIPLDERYPALNLSAQVQKQKTLESLLTMVMALAAQQPYLLIFEDLHWVDPSTIELLNLIAKQASQSRVLLLCTARPGFNFLNSNYEYFSQITIKQLSESQTKLLIQQITGDQAVPESVIKLMVAKSDRIPLFIEEMAKMALESRWLAEGEAIDDVTIPDTIQDLLMAKLDRLGTAKEVAQIAAIIGRKFSYEVLRAVSPLDTATLNSSLTQLVNANLLIVVNVQASYVFKHSLIHDAAYESLLKSTRKNYHQKLVQVLEEQFPEFAETEPELLAYHYTKAELKEQAIHYWQLAGQKAVASSANLEAIEHLHKGLELLLTMSVTPERNQQELAFQTTLGTALVATKGYAALEVELAYKRSEELCEQIGETPKLFWVLRGLWAMSAGQARYQTSLEYGQRLMSIAIAEQDRGLELESHFTLGLDLFWLGEFASSREHFEQGIALYEPQLHHSHAFITGQDVGVASLAVNSWNVWLLGFPEAAMQYSEKAIALAKQLSHPYSLTQAQACTSWLYQFLGETQTVLQLADAVITLAQEQSFPFWLGWGNILRGWAIAHLGEAQEGIAQICKGLTTFQSTGTQGWLPYFLALLSEAYGKLGQPEEALVVVAKALSEVKKTGECFWEAELYRIKGEHLRVQLQQTKAQAQEAAVEECFLQSLDISRRQGAKSLELKATISLARLWQQQGKNEAAEKILSQIYGSFSEGFETKDLKNALALLAKL</sequence>
<evidence type="ECO:0000256" key="2">
    <source>
        <dbReference type="ARBA" id="ARBA00022840"/>
    </source>
</evidence>
<evidence type="ECO:0000313" key="6">
    <source>
        <dbReference type="Proteomes" id="UP000218785"/>
    </source>
</evidence>
<dbReference type="Gene3D" id="3.30.70.1230">
    <property type="entry name" value="Nucleotide cyclase"/>
    <property type="match status" value="1"/>
</dbReference>
<dbReference type="GO" id="GO:0005975">
    <property type="term" value="P:carbohydrate metabolic process"/>
    <property type="evidence" value="ECO:0007669"/>
    <property type="project" value="InterPro"/>
</dbReference>
<evidence type="ECO:0000256" key="1">
    <source>
        <dbReference type="ARBA" id="ARBA00022741"/>
    </source>
</evidence>
<dbReference type="PANTHER" id="PTHR16305">
    <property type="entry name" value="TESTICULAR SOLUBLE ADENYLYL CYCLASE"/>
    <property type="match status" value="1"/>
</dbReference>
<dbReference type="KEGG" id="ttq:NIES37_18650"/>
<dbReference type="GO" id="GO:0005524">
    <property type="term" value="F:ATP binding"/>
    <property type="evidence" value="ECO:0007669"/>
    <property type="project" value="UniProtKB-KW"/>
</dbReference>
<dbReference type="EMBL" id="AP018248">
    <property type="protein sequence ID" value="BAY97917.1"/>
    <property type="molecule type" value="Genomic_DNA"/>
</dbReference>
<keyword evidence="2" id="KW-0067">ATP-binding</keyword>
<dbReference type="AlphaFoldDB" id="A0A1Z4MWR8"/>
<dbReference type="InterPro" id="IPR011990">
    <property type="entry name" value="TPR-like_helical_dom_sf"/>
</dbReference>
<dbReference type="Pfam" id="PF00211">
    <property type="entry name" value="Guanylate_cyc"/>
    <property type="match status" value="1"/>
</dbReference>
<protein>
    <submittedName>
        <fullName evidence="5">Putative adenylate cyclase, family 3</fullName>
    </submittedName>
</protein>
<dbReference type="PANTHER" id="PTHR16305:SF28">
    <property type="entry name" value="GUANYLATE CYCLASE DOMAIN-CONTAINING PROTEIN"/>
    <property type="match status" value="1"/>
</dbReference>
<keyword evidence="1" id="KW-0547">Nucleotide-binding</keyword>
<dbReference type="InterPro" id="IPR041664">
    <property type="entry name" value="AAA_16"/>
</dbReference>
<dbReference type="Proteomes" id="UP000218785">
    <property type="component" value="Chromosome"/>
</dbReference>
<dbReference type="PROSITE" id="PS50125">
    <property type="entry name" value="GUANYLATE_CYCLASE_2"/>
    <property type="match status" value="1"/>
</dbReference>
<dbReference type="InterPro" id="IPR000056">
    <property type="entry name" value="Ribul_P_3_epim-like"/>
</dbReference>
<dbReference type="SUPFAM" id="SSF55073">
    <property type="entry name" value="Nucleotide cyclase"/>
    <property type="match status" value="1"/>
</dbReference>
<evidence type="ECO:0000259" key="4">
    <source>
        <dbReference type="PROSITE" id="PS50125"/>
    </source>
</evidence>
<dbReference type="Gene3D" id="1.25.40.10">
    <property type="entry name" value="Tetratricopeptide repeat domain"/>
    <property type="match status" value="2"/>
</dbReference>
<gene>
    <name evidence="5" type="ORF">NIES37_18650</name>
</gene>
<feature type="domain" description="Guanylate cyclase" evidence="4">
    <location>
        <begin position="55"/>
        <end position="188"/>
    </location>
</feature>
<keyword evidence="3" id="KW-0413">Isomerase</keyword>
<dbReference type="GO" id="GO:0035556">
    <property type="term" value="P:intracellular signal transduction"/>
    <property type="evidence" value="ECO:0007669"/>
    <property type="project" value="InterPro"/>
</dbReference>
<organism evidence="5 6">
    <name type="scientific">Tolypothrix tenuis PCC 7101</name>
    <dbReference type="NCBI Taxonomy" id="231146"/>
    <lineage>
        <taxon>Bacteria</taxon>
        <taxon>Bacillati</taxon>
        <taxon>Cyanobacteriota</taxon>
        <taxon>Cyanophyceae</taxon>
        <taxon>Nostocales</taxon>
        <taxon>Tolypothrichaceae</taxon>
        <taxon>Tolypothrix</taxon>
    </lineage>
</organism>
<dbReference type="SUPFAM" id="SSF48452">
    <property type="entry name" value="TPR-like"/>
    <property type="match status" value="1"/>
</dbReference>
<dbReference type="InterPro" id="IPR001054">
    <property type="entry name" value="A/G_cyclase"/>
</dbReference>
<dbReference type="Pfam" id="PF13191">
    <property type="entry name" value="AAA_16"/>
    <property type="match status" value="1"/>
</dbReference>
<dbReference type="Pfam" id="PF00834">
    <property type="entry name" value="Ribul_P_3_epim"/>
    <property type="match status" value="1"/>
</dbReference>
<dbReference type="GO" id="GO:0004016">
    <property type="term" value="F:adenylate cyclase activity"/>
    <property type="evidence" value="ECO:0007669"/>
    <property type="project" value="TreeGrafter"/>
</dbReference>
<dbReference type="GO" id="GO:0009190">
    <property type="term" value="P:cyclic nucleotide biosynthetic process"/>
    <property type="evidence" value="ECO:0007669"/>
    <property type="project" value="InterPro"/>
</dbReference>
<accession>A0A1Z4MWR8</accession>
<dbReference type="Gene3D" id="3.40.50.300">
    <property type="entry name" value="P-loop containing nucleotide triphosphate hydrolases"/>
    <property type="match status" value="1"/>
</dbReference>
<dbReference type="GO" id="GO:0005737">
    <property type="term" value="C:cytoplasm"/>
    <property type="evidence" value="ECO:0007669"/>
    <property type="project" value="TreeGrafter"/>
</dbReference>
<dbReference type="InterPro" id="IPR027417">
    <property type="entry name" value="P-loop_NTPase"/>
</dbReference>